<evidence type="ECO:0000256" key="1">
    <source>
        <dbReference type="SAM" id="Phobius"/>
    </source>
</evidence>
<organism evidence="3 4">
    <name type="scientific">Peptacetobacter hominis</name>
    <dbReference type="NCBI Taxonomy" id="2743610"/>
    <lineage>
        <taxon>Bacteria</taxon>
        <taxon>Bacillati</taxon>
        <taxon>Bacillota</taxon>
        <taxon>Clostridia</taxon>
        <taxon>Peptostreptococcales</taxon>
        <taxon>Peptostreptococcaceae</taxon>
        <taxon>Peptacetobacter</taxon>
    </lineage>
</organism>
<dbReference type="PANTHER" id="PTHR14969">
    <property type="entry name" value="SPHINGOSINE-1-PHOSPHATE PHOSPHOHYDROLASE"/>
    <property type="match status" value="1"/>
</dbReference>
<feature type="transmembrane region" description="Helical" evidence="1">
    <location>
        <begin position="202"/>
        <end position="225"/>
    </location>
</feature>
<feature type="transmembrane region" description="Helical" evidence="1">
    <location>
        <begin position="178"/>
        <end position="196"/>
    </location>
</feature>
<dbReference type="Pfam" id="PF01569">
    <property type="entry name" value="PAP2"/>
    <property type="match status" value="1"/>
</dbReference>
<sequence length="308" mass="34565">MNIFSAIELQQAQILLFFQSIRTPFLNGVFIPITITAEGILAVLISTVLYWCISKRYGIRLIYSLLLNMAMNVFVKDFFRIERPIGKYGIESIRERTATGYSFPSGHTQNASSLWSSLAICIRKKWIYAVAFVMTIAVALSRLYLGVHWPTDVIAGAIFGLIGSAISISIIDSSEKKHNFNILYIVIIVMVIGLALNKGTEYTRIFGASFGATMGYIVETKFIGFKTIEEKRKTKGYNPKSDIGNYIKRYIIGIVSLGAVYIGLKYISAPVVHSESEFIKNMVYFIRYMITVFWGTAVVPAIFVKMGI</sequence>
<feature type="domain" description="Phosphatidic acid phosphatase type 2/haloperoxidase" evidence="2">
    <location>
        <begin position="59"/>
        <end position="168"/>
    </location>
</feature>
<keyword evidence="1" id="KW-1133">Transmembrane helix</keyword>
<feature type="transmembrane region" description="Helical" evidence="1">
    <location>
        <begin position="246"/>
        <end position="264"/>
    </location>
</feature>
<keyword evidence="4" id="KW-1185">Reference proteome</keyword>
<dbReference type="Gene3D" id="1.20.144.10">
    <property type="entry name" value="Phosphatidic acid phosphatase type 2/haloperoxidase"/>
    <property type="match status" value="1"/>
</dbReference>
<evidence type="ECO:0000313" key="4">
    <source>
        <dbReference type="Proteomes" id="UP000317863"/>
    </source>
</evidence>
<dbReference type="EMBL" id="SGJB01000010">
    <property type="protein sequence ID" value="TQQ84464.1"/>
    <property type="molecule type" value="Genomic_DNA"/>
</dbReference>
<comment type="caution">
    <text evidence="3">The sequence shown here is derived from an EMBL/GenBank/DDBJ whole genome shotgun (WGS) entry which is preliminary data.</text>
</comment>
<name>A0A544QUT9_9FIRM</name>
<proteinExistence type="predicted"/>
<evidence type="ECO:0000259" key="2">
    <source>
        <dbReference type="SMART" id="SM00014"/>
    </source>
</evidence>
<dbReference type="AlphaFoldDB" id="A0A544QUT9"/>
<dbReference type="PANTHER" id="PTHR14969:SF13">
    <property type="entry name" value="AT30094P"/>
    <property type="match status" value="1"/>
</dbReference>
<feature type="transmembrane region" description="Helical" evidence="1">
    <location>
        <begin position="25"/>
        <end position="51"/>
    </location>
</feature>
<dbReference type="OrthoDB" id="9789113at2"/>
<dbReference type="SUPFAM" id="SSF48317">
    <property type="entry name" value="Acid phosphatase/Vanadium-dependent haloperoxidase"/>
    <property type="match status" value="1"/>
</dbReference>
<dbReference type="InterPro" id="IPR000326">
    <property type="entry name" value="PAP2/HPO"/>
</dbReference>
<protein>
    <submittedName>
        <fullName evidence="3">Phosphatase PAP2 family protein</fullName>
    </submittedName>
</protein>
<feature type="transmembrane region" description="Helical" evidence="1">
    <location>
        <begin position="153"/>
        <end position="171"/>
    </location>
</feature>
<accession>A0A544QUT9</accession>
<dbReference type="InterPro" id="IPR036938">
    <property type="entry name" value="PAP2/HPO_sf"/>
</dbReference>
<feature type="transmembrane region" description="Helical" evidence="1">
    <location>
        <begin position="284"/>
        <end position="304"/>
    </location>
</feature>
<feature type="transmembrane region" description="Helical" evidence="1">
    <location>
        <begin position="126"/>
        <end position="147"/>
    </location>
</feature>
<evidence type="ECO:0000313" key="3">
    <source>
        <dbReference type="EMBL" id="TQQ84464.1"/>
    </source>
</evidence>
<dbReference type="RefSeq" id="WP_142536123.1">
    <property type="nucleotide sequence ID" value="NZ_SGJB01000010.1"/>
</dbReference>
<keyword evidence="1" id="KW-0472">Membrane</keyword>
<reference evidence="3 4" key="1">
    <citation type="submission" date="2019-02" db="EMBL/GenBank/DDBJ databases">
        <title>Peptostreptococcaceae bacterium ZHW00191 nov., a new bacterium isolated from the human gut.</title>
        <authorList>
            <person name="Zhou H.-W."/>
            <person name="Chen X.-J."/>
        </authorList>
    </citation>
    <scope>NUCLEOTIDE SEQUENCE [LARGE SCALE GENOMIC DNA]</scope>
    <source>
        <strain evidence="3 4">ZHW00191</strain>
    </source>
</reference>
<gene>
    <name evidence="3" type="ORF">EXD82_06570</name>
</gene>
<keyword evidence="1" id="KW-0812">Transmembrane</keyword>
<dbReference type="SMART" id="SM00014">
    <property type="entry name" value="acidPPc"/>
    <property type="match status" value="1"/>
</dbReference>
<dbReference type="Proteomes" id="UP000317863">
    <property type="component" value="Unassembled WGS sequence"/>
</dbReference>